<evidence type="ECO:0000259" key="3">
    <source>
        <dbReference type="Pfam" id="PF00443"/>
    </source>
</evidence>
<feature type="region of interest" description="Disordered" evidence="2">
    <location>
        <begin position="556"/>
        <end position="606"/>
    </location>
</feature>
<dbReference type="Proteomes" id="UP000440578">
    <property type="component" value="Unassembled WGS sequence"/>
</dbReference>
<sequence length="753" mass="82086">MSSVSDASGGTPGSGVDDVTPSRASHVTSADSRRESQASRSDGTDHELIENPMYEMEGPGKRKSAESPSSVRVSPKDERLTSEPRDRPEVKRWHSVPVGHVVRTDQQPTRARPPLQPQLSRVDRVKSYMKRGTKQFFGLDDECDDENQCRWLDRRRRLAAKAYGRLKDDSDHPQMSLPAGYGADVTDSMGGTLHRRRHKDNVGKMTLQGLGYVATLVARGRLARGSQQRTSSRSYPPSATVEAQSAEETAFDERDGPAAGHGGGFKAQSRWAAAAAAVTVAGGRRQAAPELAADEVFFDNVPSADGAGDVQDPLQTSRDGAQWQRPPADRDVTDAGPGVGNKRIWSQMLDRVFDNSNRRQYGRGLAGRLFGDRSMTRHPTSYRGRSIRCSAATVRGRSVRRSVTARSDVVAQMDDLEDHRPYFTYWVTTVQLLVMLISLACYGFGPIGFELQQQSGTVMDISLSVQQVDYWEPPNLWLGPRAADLIHLGAKFAPCMRRDEKIQKEIFRERRKERDTACCIRNDNSGCVQSAQADCSRTISTFKSWLRSGGHEGRVSGPVCGLDPHAGPPESAAAGSPVSAGTAAPARPSSPATGAEPLPPPPPAQDELVVLDADSESKPARTREDEDGELQEAIVRSLGKGAPADTSEQAHLSDFCVEDGQSLCSVDLAGDFTYRLVGIVSHYGGATHSGHYVSDVYSVGRNRWYHYNDSRVSCVDEANVLGEGHQRNGYIFFYLHKDLYNQVVSAEGAGGAL</sequence>
<proteinExistence type="inferred from homology"/>
<feature type="region of interest" description="Disordered" evidence="2">
    <location>
        <begin position="1"/>
        <end position="118"/>
    </location>
</feature>
<feature type="domain" description="Peptidase C19 ubiquitin carboxyl-terminal hydrolase" evidence="3">
    <location>
        <begin position="632"/>
        <end position="734"/>
    </location>
</feature>
<organism evidence="4 5">
    <name type="scientific">Amphibalanus amphitrite</name>
    <name type="common">Striped barnacle</name>
    <name type="synonym">Balanus amphitrite</name>
    <dbReference type="NCBI Taxonomy" id="1232801"/>
    <lineage>
        <taxon>Eukaryota</taxon>
        <taxon>Metazoa</taxon>
        <taxon>Ecdysozoa</taxon>
        <taxon>Arthropoda</taxon>
        <taxon>Crustacea</taxon>
        <taxon>Multicrustacea</taxon>
        <taxon>Cirripedia</taxon>
        <taxon>Thoracica</taxon>
        <taxon>Thoracicalcarea</taxon>
        <taxon>Balanomorpha</taxon>
        <taxon>Balanoidea</taxon>
        <taxon>Balanidae</taxon>
        <taxon>Amphibalaninae</taxon>
        <taxon>Amphibalanus</taxon>
    </lineage>
</organism>
<dbReference type="PANTHER" id="PTHR45965:SF3">
    <property type="entry name" value="INACTIVE RHOMBOID PROTEIN 1"/>
    <property type="match status" value="1"/>
</dbReference>
<dbReference type="InterPro" id="IPR018200">
    <property type="entry name" value="USP_CS"/>
</dbReference>
<dbReference type="GO" id="GO:0042058">
    <property type="term" value="P:regulation of epidermal growth factor receptor signaling pathway"/>
    <property type="evidence" value="ECO:0007669"/>
    <property type="project" value="TreeGrafter"/>
</dbReference>
<feature type="compositionally biased region" description="Polar residues" evidence="2">
    <location>
        <begin position="225"/>
        <end position="247"/>
    </location>
</feature>
<dbReference type="PROSITE" id="PS00973">
    <property type="entry name" value="USP_2"/>
    <property type="match status" value="1"/>
</dbReference>
<gene>
    <name evidence="4" type="primary">rho-5</name>
    <name evidence="4" type="ORF">FJT64_012608</name>
</gene>
<feature type="region of interest" description="Disordered" evidence="2">
    <location>
        <begin position="223"/>
        <end position="265"/>
    </location>
</feature>
<protein>
    <submittedName>
        <fullName evidence="4">Inactive rhomboid protein 1</fullName>
    </submittedName>
</protein>
<dbReference type="SUPFAM" id="SSF54001">
    <property type="entry name" value="Cysteine proteinases"/>
    <property type="match status" value="1"/>
</dbReference>
<dbReference type="Gene3D" id="3.90.70.10">
    <property type="entry name" value="Cysteine proteinases"/>
    <property type="match status" value="1"/>
</dbReference>
<evidence type="ECO:0000313" key="5">
    <source>
        <dbReference type="Proteomes" id="UP000440578"/>
    </source>
</evidence>
<dbReference type="EMBL" id="VIIS01002062">
    <property type="protein sequence ID" value="KAF0289097.1"/>
    <property type="molecule type" value="Genomic_DNA"/>
</dbReference>
<dbReference type="Pfam" id="PF00443">
    <property type="entry name" value="UCH"/>
    <property type="match status" value="1"/>
</dbReference>
<dbReference type="AlphaFoldDB" id="A0A6A4UZ19"/>
<accession>A0A6A4UZ19</accession>
<evidence type="ECO:0000313" key="4">
    <source>
        <dbReference type="EMBL" id="KAF0289097.1"/>
    </source>
</evidence>
<dbReference type="GO" id="GO:0050708">
    <property type="term" value="P:regulation of protein secretion"/>
    <property type="evidence" value="ECO:0007669"/>
    <property type="project" value="TreeGrafter"/>
</dbReference>
<evidence type="ECO:0000256" key="2">
    <source>
        <dbReference type="SAM" id="MobiDB-lite"/>
    </source>
</evidence>
<dbReference type="InterPro" id="IPR038765">
    <property type="entry name" value="Papain-like_cys_pep_sf"/>
</dbReference>
<feature type="region of interest" description="Disordered" evidence="2">
    <location>
        <begin position="302"/>
        <end position="339"/>
    </location>
</feature>
<name>A0A6A4UZ19_AMPAM</name>
<dbReference type="GO" id="GO:0005789">
    <property type="term" value="C:endoplasmic reticulum membrane"/>
    <property type="evidence" value="ECO:0007669"/>
    <property type="project" value="TreeGrafter"/>
</dbReference>
<dbReference type="OrthoDB" id="6354474at2759"/>
<dbReference type="GO" id="GO:0016579">
    <property type="term" value="P:protein deubiquitination"/>
    <property type="evidence" value="ECO:0007669"/>
    <property type="project" value="InterPro"/>
</dbReference>
<feature type="compositionally biased region" description="Basic and acidic residues" evidence="2">
    <location>
        <begin position="31"/>
        <end position="49"/>
    </location>
</feature>
<dbReference type="GO" id="GO:0004843">
    <property type="term" value="F:cysteine-type deubiquitinase activity"/>
    <property type="evidence" value="ECO:0007669"/>
    <property type="project" value="InterPro"/>
</dbReference>
<dbReference type="InterPro" id="IPR051512">
    <property type="entry name" value="Inactive_Rhomboid"/>
</dbReference>
<feature type="compositionally biased region" description="Low complexity" evidence="2">
    <location>
        <begin position="564"/>
        <end position="596"/>
    </location>
</feature>
<reference evidence="4 5" key="1">
    <citation type="submission" date="2019-07" db="EMBL/GenBank/DDBJ databases">
        <title>Draft genome assembly of a fouling barnacle, Amphibalanus amphitrite (Darwin, 1854): The first reference genome for Thecostraca.</title>
        <authorList>
            <person name="Kim W."/>
        </authorList>
    </citation>
    <scope>NUCLEOTIDE SEQUENCE [LARGE SCALE GENOMIC DNA]</scope>
    <source>
        <strain evidence="4">SNU_AA5</strain>
        <tissue evidence="4">Soma without cirri and trophi</tissue>
    </source>
</reference>
<keyword evidence="5" id="KW-1185">Reference proteome</keyword>
<evidence type="ECO:0000256" key="1">
    <source>
        <dbReference type="ARBA" id="ARBA00009045"/>
    </source>
</evidence>
<dbReference type="CDD" id="cd02257">
    <property type="entry name" value="Peptidase_C19"/>
    <property type="match status" value="1"/>
</dbReference>
<dbReference type="InterPro" id="IPR001394">
    <property type="entry name" value="Peptidase_C19_UCH"/>
</dbReference>
<dbReference type="PANTHER" id="PTHR45965">
    <property type="entry name" value="INACTIVE RHOMBOID PROTEIN"/>
    <property type="match status" value="1"/>
</dbReference>
<comment type="similarity">
    <text evidence="1">Belongs to the peptidase S54 family.</text>
</comment>
<feature type="compositionally biased region" description="Basic and acidic residues" evidence="2">
    <location>
        <begin position="74"/>
        <end position="92"/>
    </location>
</feature>
<comment type="caution">
    <text evidence="4">The sequence shown here is derived from an EMBL/GenBank/DDBJ whole genome shotgun (WGS) entry which is preliminary data.</text>
</comment>